<dbReference type="PANTHER" id="PTHR21310:SF48">
    <property type="entry name" value="AMINOGLYCOSIDE PHOSPHOTRANSFERASE DOMAIN-CONTAINING PROTEIN"/>
    <property type="match status" value="1"/>
</dbReference>
<dbReference type="InterPro" id="IPR002575">
    <property type="entry name" value="Aminoglycoside_PTrfase"/>
</dbReference>
<dbReference type="Gene3D" id="3.90.1200.10">
    <property type="match status" value="1"/>
</dbReference>
<dbReference type="CDD" id="cd05120">
    <property type="entry name" value="APH_ChoK_like"/>
    <property type="match status" value="1"/>
</dbReference>
<proteinExistence type="predicted"/>
<dbReference type="Pfam" id="PF01636">
    <property type="entry name" value="APH"/>
    <property type="match status" value="1"/>
</dbReference>
<protein>
    <recommendedName>
        <fullName evidence="1">Aminoglycoside phosphotransferase domain-containing protein</fullName>
    </recommendedName>
</protein>
<dbReference type="EMBL" id="KQ030557">
    <property type="protein sequence ID" value="KJZ71935.1"/>
    <property type="molecule type" value="Genomic_DNA"/>
</dbReference>
<dbReference type="AlphaFoldDB" id="A0A0F7ZMC8"/>
<reference evidence="2 3" key="1">
    <citation type="journal article" date="2014" name="Genome Biol. Evol.">
        <title>Comparative genomics and transcriptomics analyses reveal divergent lifestyle features of nematode endoparasitic fungus Hirsutella minnesotensis.</title>
        <authorList>
            <person name="Lai Y."/>
            <person name="Liu K."/>
            <person name="Zhang X."/>
            <person name="Zhang X."/>
            <person name="Li K."/>
            <person name="Wang N."/>
            <person name="Shu C."/>
            <person name="Wu Y."/>
            <person name="Wang C."/>
            <person name="Bushley K.E."/>
            <person name="Xiang M."/>
            <person name="Liu X."/>
        </authorList>
    </citation>
    <scope>NUCLEOTIDE SEQUENCE [LARGE SCALE GENOMIC DNA]</scope>
    <source>
        <strain evidence="2 3">3608</strain>
    </source>
</reference>
<organism evidence="2 3">
    <name type="scientific">Hirsutella minnesotensis 3608</name>
    <dbReference type="NCBI Taxonomy" id="1043627"/>
    <lineage>
        <taxon>Eukaryota</taxon>
        <taxon>Fungi</taxon>
        <taxon>Dikarya</taxon>
        <taxon>Ascomycota</taxon>
        <taxon>Pezizomycotina</taxon>
        <taxon>Sordariomycetes</taxon>
        <taxon>Hypocreomycetidae</taxon>
        <taxon>Hypocreales</taxon>
        <taxon>Ophiocordycipitaceae</taxon>
        <taxon>Hirsutella</taxon>
    </lineage>
</organism>
<keyword evidence="3" id="KW-1185">Reference proteome</keyword>
<sequence>MALQAPVKLPYFRAAAELPGPLPTSDEIRSASKSELSPRRSAWGDGGGMCLVRGVYVVKFGATVTENEGNALLFVEKHLSISAPRLYAMYRDPPSGPLHLAMEYIRGVDLESVWNSLSVEAKLSIASQLRSMFAQMRSFSPPHDFIGGVCGGSIPDPVFETDWPNPSINGPFRNAEEVGSALALASRSNWEQNGRRGWTSSFFSRHLATALKNHGVTFTHGDLHMRNILVEKVLTEPKTASPGVKGAEADQRWLCHVRGIVDWESAGWYPAYWEYASAVARFQSGSDWPETVDAIIKPYPLELSMFLLVLQDLQFV</sequence>
<name>A0A0F7ZMC8_9HYPO</name>
<feature type="domain" description="Aminoglycoside phosphotransferase" evidence="1">
    <location>
        <begin position="56"/>
        <end position="231"/>
    </location>
</feature>
<evidence type="ECO:0000313" key="2">
    <source>
        <dbReference type="EMBL" id="KJZ71935.1"/>
    </source>
</evidence>
<dbReference type="InterPro" id="IPR011009">
    <property type="entry name" value="Kinase-like_dom_sf"/>
</dbReference>
<dbReference type="InterPro" id="IPR051678">
    <property type="entry name" value="AGP_Transferase"/>
</dbReference>
<gene>
    <name evidence="2" type="ORF">HIM_08691</name>
</gene>
<dbReference type="Proteomes" id="UP000054481">
    <property type="component" value="Unassembled WGS sequence"/>
</dbReference>
<dbReference type="PANTHER" id="PTHR21310">
    <property type="entry name" value="AMINOGLYCOSIDE PHOSPHOTRANSFERASE-RELATED-RELATED"/>
    <property type="match status" value="1"/>
</dbReference>
<dbReference type="SUPFAM" id="SSF56112">
    <property type="entry name" value="Protein kinase-like (PK-like)"/>
    <property type="match status" value="1"/>
</dbReference>
<evidence type="ECO:0000313" key="3">
    <source>
        <dbReference type="Proteomes" id="UP000054481"/>
    </source>
</evidence>
<accession>A0A0F7ZMC8</accession>
<dbReference type="OrthoDB" id="2906425at2759"/>
<evidence type="ECO:0000259" key="1">
    <source>
        <dbReference type="Pfam" id="PF01636"/>
    </source>
</evidence>